<organism evidence="1 2">
    <name type="scientific">Idiomarina fontislapidosi</name>
    <dbReference type="NCBI Taxonomy" id="263723"/>
    <lineage>
        <taxon>Bacteria</taxon>
        <taxon>Pseudomonadati</taxon>
        <taxon>Pseudomonadota</taxon>
        <taxon>Gammaproteobacteria</taxon>
        <taxon>Alteromonadales</taxon>
        <taxon>Idiomarinaceae</taxon>
        <taxon>Idiomarina</taxon>
    </lineage>
</organism>
<dbReference type="InterPro" id="IPR052022">
    <property type="entry name" value="26kDa_periplasmic_antigen"/>
</dbReference>
<dbReference type="InterPro" id="IPR007497">
    <property type="entry name" value="SIMPL/DUF541"/>
</dbReference>
<keyword evidence="2" id="KW-1185">Reference proteome</keyword>
<dbReference type="Pfam" id="PF04402">
    <property type="entry name" value="SIMPL"/>
    <property type="match status" value="1"/>
</dbReference>
<evidence type="ECO:0000313" key="2">
    <source>
        <dbReference type="Proteomes" id="UP000287330"/>
    </source>
</evidence>
<dbReference type="PANTHER" id="PTHR34387:SF1">
    <property type="entry name" value="PERIPLASMIC IMMUNOGENIC PROTEIN"/>
    <property type="match status" value="1"/>
</dbReference>
<name>A0A432YAU6_9GAMM</name>
<dbReference type="GO" id="GO:0006974">
    <property type="term" value="P:DNA damage response"/>
    <property type="evidence" value="ECO:0007669"/>
    <property type="project" value="TreeGrafter"/>
</dbReference>
<dbReference type="EMBL" id="PIPV01000001">
    <property type="protein sequence ID" value="RUO58042.1"/>
    <property type="molecule type" value="Genomic_DNA"/>
</dbReference>
<dbReference type="Gene3D" id="3.30.110.170">
    <property type="entry name" value="Protein of unknown function (DUF541), domain 1"/>
    <property type="match status" value="1"/>
</dbReference>
<reference evidence="2" key="1">
    <citation type="journal article" date="2018" name="Front. Microbiol.">
        <title>Genome-Based Analysis Reveals the Taxonomy and Diversity of the Family Idiomarinaceae.</title>
        <authorList>
            <person name="Liu Y."/>
            <person name="Lai Q."/>
            <person name="Shao Z."/>
        </authorList>
    </citation>
    <scope>NUCLEOTIDE SEQUENCE [LARGE SCALE GENOMIC DNA]</scope>
    <source>
        <strain evidence="2">F23</strain>
    </source>
</reference>
<protein>
    <submittedName>
        <fullName evidence="1">SIMPL domain-containing protein</fullName>
    </submittedName>
</protein>
<comment type="caution">
    <text evidence="1">The sequence shown here is derived from an EMBL/GenBank/DDBJ whole genome shotgun (WGS) entry which is preliminary data.</text>
</comment>
<dbReference type="Proteomes" id="UP000287330">
    <property type="component" value="Unassembled WGS sequence"/>
</dbReference>
<evidence type="ECO:0000313" key="1">
    <source>
        <dbReference type="EMBL" id="RUO58042.1"/>
    </source>
</evidence>
<gene>
    <name evidence="1" type="ORF">CWE25_00120</name>
</gene>
<dbReference type="OrthoDB" id="5700464at2"/>
<accession>A0A432YAU6</accession>
<proteinExistence type="predicted"/>
<sequence length="254" mass="28521">MAIKISGVYTLKKYLLFFFLVSYSAWSDVIPEAPHIYVEGYAEQSVKPEIIVLSAYLAHTDKDASIAKNEIDRRSVELFEVVKNMGIAREDIRATPLRISPHTEYKNGEEVNLGTRVVRSIDITLRDLSLYSELNQSLVDAGVSETLDAEVKVENPREIKKQVLFEALKNAREKAEQLAELNGKKIKDVYSISEFKTRDESAYDLIPSQEIYGQSSSELAGLSVRRRVPPPQSGLLEIGEMTASATVYVVFTIQ</sequence>
<dbReference type="AlphaFoldDB" id="A0A432YAU6"/>
<dbReference type="Gene3D" id="3.30.70.2970">
    <property type="entry name" value="Protein of unknown function (DUF541), domain 2"/>
    <property type="match status" value="1"/>
</dbReference>
<dbReference type="PANTHER" id="PTHR34387">
    <property type="entry name" value="SLR1258 PROTEIN"/>
    <property type="match status" value="1"/>
</dbReference>